<gene>
    <name evidence="2" type="ORF">VFPBJ_11164</name>
</gene>
<accession>A0A179FJB5</accession>
<reference evidence="2 3" key="1">
    <citation type="submission" date="2016-01" db="EMBL/GenBank/DDBJ databases">
        <title>Biosynthesis of antibiotic leucinostatins and their inhibition on Phytophthora in bio-control Purpureocillium lilacinum.</title>
        <authorList>
            <person name="Wang G."/>
            <person name="Liu Z."/>
            <person name="Lin R."/>
            <person name="Li E."/>
            <person name="Mao Z."/>
            <person name="Ling J."/>
            <person name="Yin W."/>
            <person name="Xie B."/>
        </authorList>
    </citation>
    <scope>NUCLEOTIDE SEQUENCE [LARGE SCALE GENOMIC DNA]</scope>
    <source>
        <strain evidence="2">PLBJ-1</strain>
    </source>
</reference>
<comment type="caution">
    <text evidence="2">The sequence shown here is derived from an EMBL/GenBank/DDBJ whole genome shotgun (WGS) entry which is preliminary data.</text>
</comment>
<evidence type="ECO:0000313" key="3">
    <source>
        <dbReference type="Proteomes" id="UP000078240"/>
    </source>
</evidence>
<proteinExistence type="predicted"/>
<protein>
    <submittedName>
        <fullName evidence="2">Uncharacterized protein</fullName>
    </submittedName>
</protein>
<name>A0A179FJB5_PURLI</name>
<evidence type="ECO:0000256" key="1">
    <source>
        <dbReference type="SAM" id="MobiDB-lite"/>
    </source>
</evidence>
<dbReference type="Proteomes" id="UP000078240">
    <property type="component" value="Unassembled WGS sequence"/>
</dbReference>
<sequence length="116" mass="12784">MSPVLFFSPASSHGIGVQVAARFPSTAPTPLLSLHEHTGIAIKWCIHQRQNATPAHRIWTSYRGQSNTSTKSNASRSQQLPSTKWTRSRPRYLPQGAFCLVTILCPTTPHVQIHAA</sequence>
<feature type="region of interest" description="Disordered" evidence="1">
    <location>
        <begin position="62"/>
        <end position="87"/>
    </location>
</feature>
<dbReference type="AlphaFoldDB" id="A0A179FJB5"/>
<organism evidence="2 3">
    <name type="scientific">Purpureocillium lilacinum</name>
    <name type="common">Paecilomyces lilacinus</name>
    <dbReference type="NCBI Taxonomy" id="33203"/>
    <lineage>
        <taxon>Eukaryota</taxon>
        <taxon>Fungi</taxon>
        <taxon>Dikarya</taxon>
        <taxon>Ascomycota</taxon>
        <taxon>Pezizomycotina</taxon>
        <taxon>Sordariomycetes</taxon>
        <taxon>Hypocreomycetidae</taxon>
        <taxon>Hypocreales</taxon>
        <taxon>Ophiocordycipitaceae</taxon>
        <taxon>Purpureocillium</taxon>
    </lineage>
</organism>
<evidence type="ECO:0000313" key="2">
    <source>
        <dbReference type="EMBL" id="OAQ65632.1"/>
    </source>
</evidence>
<feature type="compositionally biased region" description="Polar residues" evidence="1">
    <location>
        <begin position="62"/>
        <end position="85"/>
    </location>
</feature>
<dbReference type="EMBL" id="LSBH01000014">
    <property type="protein sequence ID" value="OAQ65632.1"/>
    <property type="molecule type" value="Genomic_DNA"/>
</dbReference>